<dbReference type="EMBL" id="CAUYUJ010021867">
    <property type="protein sequence ID" value="CAK0907490.1"/>
    <property type="molecule type" value="Genomic_DNA"/>
</dbReference>
<evidence type="ECO:0000313" key="2">
    <source>
        <dbReference type="EMBL" id="CAK0907490.1"/>
    </source>
</evidence>
<comment type="caution">
    <text evidence="2">The sequence shown here is derived from an EMBL/GenBank/DDBJ whole genome shotgun (WGS) entry which is preliminary data.</text>
</comment>
<feature type="compositionally biased region" description="Low complexity" evidence="1">
    <location>
        <begin position="282"/>
        <end position="297"/>
    </location>
</feature>
<feature type="region of interest" description="Disordered" evidence="1">
    <location>
        <begin position="256"/>
        <end position="297"/>
    </location>
</feature>
<name>A0ABN9Y878_9DINO</name>
<keyword evidence="3" id="KW-1185">Reference proteome</keyword>
<accession>A0ABN9Y878</accession>
<organism evidence="2 3">
    <name type="scientific">Prorocentrum cordatum</name>
    <dbReference type="NCBI Taxonomy" id="2364126"/>
    <lineage>
        <taxon>Eukaryota</taxon>
        <taxon>Sar</taxon>
        <taxon>Alveolata</taxon>
        <taxon>Dinophyceae</taxon>
        <taxon>Prorocentrales</taxon>
        <taxon>Prorocentraceae</taxon>
        <taxon>Prorocentrum</taxon>
    </lineage>
</organism>
<dbReference type="InterPro" id="IPR012340">
    <property type="entry name" value="NA-bd_OB-fold"/>
</dbReference>
<evidence type="ECO:0000256" key="1">
    <source>
        <dbReference type="SAM" id="MobiDB-lite"/>
    </source>
</evidence>
<feature type="region of interest" description="Disordered" evidence="1">
    <location>
        <begin position="348"/>
        <end position="461"/>
    </location>
</feature>
<gene>
    <name evidence="2" type="ORF">PCOR1329_LOCUS82491</name>
</gene>
<sequence length="461" mass="47050">MAAPPQMVRRQRPRVEPGAGAPTRVSDQVPETTGPVSPTHMVSDLTANSVPDMVLRLLKFYTPWKSAKGTAVARKLKCIDADGKEIALKSFDSKSVSVFAWGQEGDNILVNGVEASTWGDEIDLIVRADSNIKRARPEHMNGCREPAQDALVVDALGGGAADGELVNVFGKIASCTLVGATDQEKPRRVMSIVLEDDTGRGRIRLWDEVADSATKLAKVGSRFLVRGVRGKNGVYHGFPGTAIACAAPPGWADSAAATAGADGGPGGQGSRGSGPQDHSSVPQQPAQPQLPPSEARAAAAIREQIAIAQGQIPLTPAAELSTLFGTLTALCQDLENAGSAPAIPAAPVAGSAAGPPAGAAPSAPAAAAVDNARAGERAPDLRGDERAGGDRATAVGGPPVDSASSAARAEEPAPPTHASEDPGGVGGRVSGDGVEEEVRAETEPGARAFSGRRASRDTEGR</sequence>
<feature type="compositionally biased region" description="Basic and acidic residues" evidence="1">
    <location>
        <begin position="373"/>
        <end position="389"/>
    </location>
</feature>
<feature type="compositionally biased region" description="Low complexity" evidence="1">
    <location>
        <begin position="348"/>
        <end position="368"/>
    </location>
</feature>
<dbReference type="Proteomes" id="UP001189429">
    <property type="component" value="Unassembled WGS sequence"/>
</dbReference>
<dbReference type="SUPFAM" id="SSF50249">
    <property type="entry name" value="Nucleic acid-binding proteins"/>
    <property type="match status" value="1"/>
</dbReference>
<dbReference type="Gene3D" id="2.40.50.140">
    <property type="entry name" value="Nucleic acid-binding proteins"/>
    <property type="match status" value="1"/>
</dbReference>
<feature type="compositionally biased region" description="Gly residues" evidence="1">
    <location>
        <begin position="261"/>
        <end position="272"/>
    </location>
</feature>
<evidence type="ECO:0008006" key="4">
    <source>
        <dbReference type="Google" id="ProtNLM"/>
    </source>
</evidence>
<feature type="compositionally biased region" description="Polar residues" evidence="1">
    <location>
        <begin position="25"/>
        <end position="36"/>
    </location>
</feature>
<proteinExistence type="predicted"/>
<feature type="region of interest" description="Disordered" evidence="1">
    <location>
        <begin position="1"/>
        <end position="43"/>
    </location>
</feature>
<protein>
    <recommendedName>
        <fullName evidence="4">Replication protein A subunit</fullName>
    </recommendedName>
</protein>
<reference evidence="2" key="1">
    <citation type="submission" date="2023-10" db="EMBL/GenBank/DDBJ databases">
        <authorList>
            <person name="Chen Y."/>
            <person name="Shah S."/>
            <person name="Dougan E. K."/>
            <person name="Thang M."/>
            <person name="Chan C."/>
        </authorList>
    </citation>
    <scope>NUCLEOTIDE SEQUENCE [LARGE SCALE GENOMIC DNA]</scope>
</reference>
<evidence type="ECO:0000313" key="3">
    <source>
        <dbReference type="Proteomes" id="UP001189429"/>
    </source>
</evidence>